<reference evidence="2" key="2">
    <citation type="journal article" date="2007" name="Science">
        <title>Genome sequence of Aedes aegypti, a major arbovirus vector.</title>
        <authorList>
            <person name="Nene V."/>
            <person name="Wortman J.R."/>
            <person name="Lawson D."/>
            <person name="Haas B."/>
            <person name="Kodira C."/>
            <person name="Tu Z.J."/>
            <person name="Loftus B."/>
            <person name="Xi Z."/>
            <person name="Megy K."/>
            <person name="Grabherr M."/>
            <person name="Ren Q."/>
            <person name="Zdobnov E.M."/>
            <person name="Lobo N.F."/>
            <person name="Campbell K.S."/>
            <person name="Brown S.E."/>
            <person name="Bonaldo M.F."/>
            <person name="Zhu J."/>
            <person name="Sinkins S.P."/>
            <person name="Hogenkamp D.G."/>
            <person name="Amedeo P."/>
            <person name="Arensburger P."/>
            <person name="Atkinson P.W."/>
            <person name="Bidwell S."/>
            <person name="Biedler J."/>
            <person name="Birney E."/>
            <person name="Bruggner R.V."/>
            <person name="Costas J."/>
            <person name="Coy M.R."/>
            <person name="Crabtree J."/>
            <person name="Crawford M."/>
            <person name="Debruyn B."/>
            <person name="Decaprio D."/>
            <person name="Eiglmeier K."/>
            <person name="Eisenstadt E."/>
            <person name="El-Dorry H."/>
            <person name="Gelbart W.M."/>
            <person name="Gomes S.L."/>
            <person name="Hammond M."/>
            <person name="Hannick L.I."/>
            <person name="Hogan J.R."/>
            <person name="Holmes M.H."/>
            <person name="Jaffe D."/>
            <person name="Johnston J.S."/>
            <person name="Kennedy R.C."/>
            <person name="Koo H."/>
            <person name="Kravitz S."/>
            <person name="Kriventseva E.V."/>
            <person name="Kulp D."/>
            <person name="Labutti K."/>
            <person name="Lee E."/>
            <person name="Li S."/>
            <person name="Lovin D.D."/>
            <person name="Mao C."/>
            <person name="Mauceli E."/>
            <person name="Menck C.F."/>
            <person name="Miller J.R."/>
            <person name="Montgomery P."/>
            <person name="Mori A."/>
            <person name="Nascimento A.L."/>
            <person name="Naveira H.F."/>
            <person name="Nusbaum C."/>
            <person name="O'leary S."/>
            <person name="Orvis J."/>
            <person name="Pertea M."/>
            <person name="Quesneville H."/>
            <person name="Reidenbach K.R."/>
            <person name="Rogers Y.H."/>
            <person name="Roth C.W."/>
            <person name="Schneider J.R."/>
            <person name="Schatz M."/>
            <person name="Shumway M."/>
            <person name="Stanke M."/>
            <person name="Stinson E.O."/>
            <person name="Tubio J.M."/>
            <person name="Vanzee J.P."/>
            <person name="Verjovski-Almeida S."/>
            <person name="Werner D."/>
            <person name="White O."/>
            <person name="Wyder S."/>
            <person name="Zeng Q."/>
            <person name="Zhao Q."/>
            <person name="Zhao Y."/>
            <person name="Hill C.A."/>
            <person name="Raikhel A.S."/>
            <person name="Soares M.B."/>
            <person name="Knudson D.L."/>
            <person name="Lee N.H."/>
            <person name="Galagan J."/>
            <person name="Salzberg S.L."/>
            <person name="Paulsen I.T."/>
            <person name="Dimopoulos G."/>
            <person name="Collins F.H."/>
            <person name="Birren B."/>
            <person name="Fraser-Liggett C.M."/>
            <person name="Severson D.W."/>
        </authorList>
    </citation>
    <scope>NUCLEOTIDE SEQUENCE [LARGE SCALE GENOMIC DNA]</scope>
    <source>
        <strain evidence="2">Liverpool</strain>
    </source>
</reference>
<evidence type="ECO:0000256" key="1">
    <source>
        <dbReference type="SAM" id="Phobius"/>
    </source>
</evidence>
<reference evidence="2" key="1">
    <citation type="submission" date="2005-10" db="EMBL/GenBank/DDBJ databases">
        <authorList>
            <person name="Loftus B.J."/>
            <person name="Nene V.M."/>
            <person name="Hannick L.I."/>
            <person name="Bidwell S."/>
            <person name="Haas B."/>
            <person name="Amedeo P."/>
            <person name="Orvis J."/>
            <person name="Wortman J.R."/>
            <person name="White O.R."/>
            <person name="Salzberg S."/>
            <person name="Shumway M."/>
            <person name="Koo H."/>
            <person name="Zhao Y."/>
            <person name="Holmes M."/>
            <person name="Miller J."/>
            <person name="Schatz M."/>
            <person name="Pop M."/>
            <person name="Pai G."/>
            <person name="Utterback T."/>
            <person name="Rogers Y.-H."/>
            <person name="Kravitz S."/>
            <person name="Fraser C.M."/>
        </authorList>
    </citation>
    <scope>NUCLEOTIDE SEQUENCE</scope>
    <source>
        <strain evidence="2">Liverpool</strain>
    </source>
</reference>
<dbReference type="PaxDb" id="7159-AAEL017114-PA"/>
<keyword evidence="1" id="KW-0812">Transmembrane</keyword>
<feature type="transmembrane region" description="Helical" evidence="1">
    <location>
        <begin position="33"/>
        <end position="57"/>
    </location>
</feature>
<keyword evidence="1" id="KW-1133">Transmembrane helix</keyword>
<dbReference type="AlphaFoldDB" id="J9HJN5"/>
<feature type="transmembrane region" description="Helical" evidence="1">
    <location>
        <begin position="6"/>
        <end position="26"/>
    </location>
</feature>
<organism evidence="2 3">
    <name type="scientific">Aedes aegypti</name>
    <name type="common">Yellowfever mosquito</name>
    <name type="synonym">Culex aegypti</name>
    <dbReference type="NCBI Taxonomy" id="7159"/>
    <lineage>
        <taxon>Eukaryota</taxon>
        <taxon>Metazoa</taxon>
        <taxon>Ecdysozoa</taxon>
        <taxon>Arthropoda</taxon>
        <taxon>Hexapoda</taxon>
        <taxon>Insecta</taxon>
        <taxon>Pterygota</taxon>
        <taxon>Neoptera</taxon>
        <taxon>Endopterygota</taxon>
        <taxon>Diptera</taxon>
        <taxon>Nematocera</taxon>
        <taxon>Culicoidea</taxon>
        <taxon>Culicidae</taxon>
        <taxon>Culicinae</taxon>
        <taxon>Aedini</taxon>
        <taxon>Aedes</taxon>
        <taxon>Stegomyia</taxon>
    </lineage>
</organism>
<dbReference type="EMBL" id="CH477515">
    <property type="protein sequence ID" value="EJY58164.1"/>
    <property type="molecule type" value="Genomic_DNA"/>
</dbReference>
<keyword evidence="1" id="KW-0472">Membrane</keyword>
<sequence length="118" mass="13753">MYNYNMLVFGSSSIVFSFWCSCDFWGHVKMRSLELLCCYFCVLFVLFSNSFFLNWFMCVTLGSISCRVYLTEQFTLFHVREKLEEKTLGVTINNEESVTLSLDKAQTSSVTTYINLFS</sequence>
<gene>
    <name evidence="2" type="ORF">AaeL_AAEL017114</name>
</gene>
<proteinExistence type="predicted"/>
<dbReference type="HOGENOM" id="CLU_2075075_0_0_1"/>
<reference evidence="2" key="3">
    <citation type="submission" date="2012-09" db="EMBL/GenBank/DDBJ databases">
        <authorList>
            <consortium name="VectorBase"/>
        </authorList>
    </citation>
    <scope>NUCLEOTIDE SEQUENCE</scope>
    <source>
        <strain evidence="2">Liverpool</strain>
    </source>
</reference>
<evidence type="ECO:0000313" key="2">
    <source>
        <dbReference type="EMBL" id="EJY58164.1"/>
    </source>
</evidence>
<accession>J9HJN5</accession>
<evidence type="ECO:0000313" key="3">
    <source>
        <dbReference type="Proteomes" id="UP000682892"/>
    </source>
</evidence>
<dbReference type="Proteomes" id="UP000682892">
    <property type="component" value="Unassembled WGS sequence"/>
</dbReference>
<name>J9HJN5_AEDAE</name>
<protein>
    <submittedName>
        <fullName evidence="2">AAEL017114-PA</fullName>
    </submittedName>
</protein>